<reference evidence="2 3" key="1">
    <citation type="submission" date="2015-09" db="EMBL/GenBank/DDBJ databases">
        <authorList>
            <consortium name="Pathogen Informatics"/>
        </authorList>
    </citation>
    <scope>NUCLEOTIDE SEQUENCE [LARGE SCALE GENOMIC DNA]</scope>
    <source>
        <strain evidence="2 3">2789STDY5834866</strain>
    </source>
</reference>
<dbReference type="InterPro" id="IPR013120">
    <property type="entry name" value="FAR_NAD-bd"/>
</dbReference>
<organism evidence="2 3">
    <name type="scientific">Coprococcus comes</name>
    <dbReference type="NCBI Taxonomy" id="410072"/>
    <lineage>
        <taxon>Bacteria</taxon>
        <taxon>Bacillati</taxon>
        <taxon>Bacillota</taxon>
        <taxon>Clostridia</taxon>
        <taxon>Lachnospirales</taxon>
        <taxon>Lachnospiraceae</taxon>
        <taxon>Coprococcus</taxon>
    </lineage>
</organism>
<name>A0A174CEC1_9FIRM</name>
<dbReference type="EMBL" id="CYZK01000007">
    <property type="protein sequence ID" value="CUO11514.1"/>
    <property type="molecule type" value="Genomic_DNA"/>
</dbReference>
<dbReference type="Proteomes" id="UP000095362">
    <property type="component" value="Unassembled WGS sequence"/>
</dbReference>
<evidence type="ECO:0000313" key="3">
    <source>
        <dbReference type="Proteomes" id="UP000095362"/>
    </source>
</evidence>
<proteinExistence type="predicted"/>
<accession>A0A174CEC1</accession>
<dbReference type="SUPFAM" id="SSF51735">
    <property type="entry name" value="NAD(P)-binding Rossmann-fold domains"/>
    <property type="match status" value="1"/>
</dbReference>
<evidence type="ECO:0000259" key="1">
    <source>
        <dbReference type="Pfam" id="PF07993"/>
    </source>
</evidence>
<sequence>MGKNSEFELINVKIVENIVDFAKNGINKDIHHMSTIGIVYGANMEKSKTIFTEYDESTLDGLENQYLRSKVKAEKVLKNAKNQGVQSSIYRMSGILFDSKTGKYQINVNESSAYIYYRNLYRLRIVPSEIQRKMDISCVDKISEAVVKLILSDDRSNDVYHVINPNGLTIKEILNCFKDCENNKDIIMKELSVEEIYNYYKKTDTKEQELFKQLVFECEIVNDIGKCDLNIGGDRTIFILEQLGFKWEKVGREEIIRAYHAIRESKKSGKKQY</sequence>
<dbReference type="AlphaFoldDB" id="A0A174CEC1"/>
<dbReference type="Gene3D" id="3.40.50.720">
    <property type="entry name" value="NAD(P)-binding Rossmann-like Domain"/>
    <property type="match status" value="1"/>
</dbReference>
<gene>
    <name evidence="2" type="primary">lgrD</name>
    <name evidence="2" type="ORF">ERS852481_01400</name>
</gene>
<dbReference type="RefSeq" id="WP_055261115.1">
    <property type="nucleotide sequence ID" value="NZ_CYZK01000007.1"/>
</dbReference>
<feature type="domain" description="Thioester reductase (TE)" evidence="1">
    <location>
        <begin position="6"/>
        <end position="145"/>
    </location>
</feature>
<dbReference type="Pfam" id="PF07993">
    <property type="entry name" value="NAD_binding_4"/>
    <property type="match status" value="1"/>
</dbReference>
<evidence type="ECO:0000313" key="2">
    <source>
        <dbReference type="EMBL" id="CUO11514.1"/>
    </source>
</evidence>
<protein>
    <submittedName>
        <fullName evidence="2">Linear gramicidin synthase subunit D</fullName>
    </submittedName>
</protein>
<dbReference type="InterPro" id="IPR036291">
    <property type="entry name" value="NAD(P)-bd_dom_sf"/>
</dbReference>